<keyword evidence="6 8" id="KW-1133">Transmembrane helix</keyword>
<dbReference type="Proteomes" id="UP000264141">
    <property type="component" value="Unassembled WGS sequence"/>
</dbReference>
<evidence type="ECO:0000313" key="9">
    <source>
        <dbReference type="EMBL" id="HCE18034.1"/>
    </source>
</evidence>
<proteinExistence type="predicted"/>
<dbReference type="NCBIfam" id="TIGR04178">
    <property type="entry name" value="exo_archaeo"/>
    <property type="match status" value="1"/>
</dbReference>
<comment type="caution">
    <text evidence="9">The sequence shown here is derived from an EMBL/GenBank/DDBJ whole genome shotgun (WGS) entry which is preliminary data.</text>
</comment>
<evidence type="ECO:0008006" key="11">
    <source>
        <dbReference type="Google" id="ProtNLM"/>
    </source>
</evidence>
<name>A0A3D1JHW5_9CHLR</name>
<dbReference type="GO" id="GO:0008233">
    <property type="term" value="F:peptidase activity"/>
    <property type="evidence" value="ECO:0007669"/>
    <property type="project" value="UniProtKB-KW"/>
</dbReference>
<accession>A0A3D1JHW5</accession>
<feature type="transmembrane region" description="Helical" evidence="8">
    <location>
        <begin position="61"/>
        <end position="79"/>
    </location>
</feature>
<dbReference type="OrthoDB" id="2078788at2"/>
<dbReference type="STRING" id="229919.GCA_001050195_01978"/>
<dbReference type="GO" id="GO:0005886">
    <property type="term" value="C:plasma membrane"/>
    <property type="evidence" value="ECO:0007669"/>
    <property type="project" value="UniProtKB-SubCell"/>
</dbReference>
<keyword evidence="3" id="KW-0645">Protease</keyword>
<keyword evidence="5" id="KW-0378">Hydrolase</keyword>
<evidence type="ECO:0000256" key="7">
    <source>
        <dbReference type="ARBA" id="ARBA00023136"/>
    </source>
</evidence>
<evidence type="ECO:0000256" key="2">
    <source>
        <dbReference type="ARBA" id="ARBA00022475"/>
    </source>
</evidence>
<evidence type="ECO:0000256" key="3">
    <source>
        <dbReference type="ARBA" id="ARBA00022670"/>
    </source>
</evidence>
<evidence type="ECO:0000256" key="5">
    <source>
        <dbReference type="ARBA" id="ARBA00022801"/>
    </source>
</evidence>
<keyword evidence="7 8" id="KW-0472">Membrane</keyword>
<dbReference type="EMBL" id="DPBP01000037">
    <property type="protein sequence ID" value="HCE18034.1"/>
    <property type="molecule type" value="Genomic_DNA"/>
</dbReference>
<protein>
    <recommendedName>
        <fullName evidence="11">Exosortase/archaeosortase family protein</fullName>
    </recommendedName>
</protein>
<feature type="transmembrane region" description="Helical" evidence="8">
    <location>
        <begin position="35"/>
        <end position="54"/>
    </location>
</feature>
<organism evidence="9 10">
    <name type="scientific">Anaerolinea thermolimosa</name>
    <dbReference type="NCBI Taxonomy" id="229919"/>
    <lineage>
        <taxon>Bacteria</taxon>
        <taxon>Bacillati</taxon>
        <taxon>Chloroflexota</taxon>
        <taxon>Anaerolineae</taxon>
        <taxon>Anaerolineales</taxon>
        <taxon>Anaerolineaceae</taxon>
        <taxon>Anaerolinea</taxon>
    </lineage>
</organism>
<dbReference type="AlphaFoldDB" id="A0A3D1JHW5"/>
<feature type="transmembrane region" description="Helical" evidence="8">
    <location>
        <begin position="169"/>
        <end position="191"/>
    </location>
</feature>
<evidence type="ECO:0000256" key="1">
    <source>
        <dbReference type="ARBA" id="ARBA00004651"/>
    </source>
</evidence>
<sequence length="240" mass="27221">MEPGQCSGHSHSCRDSTGGFSLVCLSTPKCSSLTMPGYVFFLLLFLYLGIIWFLRRYRIWLLYYVLGTAGLAYLLTLFLTRFWDMRSPLAGSVAMSVHFLLDLIHIETRVVENAPGALLVLVLTQRVGWTVLHIGVESSGLLEMIVLSSLISFYPGWPATRRIIRGATGLILTWGANLFRMLIIATLLHFFGKEVLVLAHTFLGKLVFFILTLAIYWALITFPSLRDIEIHLTRYRFTRV</sequence>
<keyword evidence="4 8" id="KW-0812">Transmembrane</keyword>
<keyword evidence="2" id="KW-1003">Cell membrane</keyword>
<evidence type="ECO:0000256" key="6">
    <source>
        <dbReference type="ARBA" id="ARBA00022989"/>
    </source>
</evidence>
<reference evidence="9 10" key="1">
    <citation type="journal article" date="2018" name="Nat. Biotechnol.">
        <title>A standardized bacterial taxonomy based on genome phylogeny substantially revises the tree of life.</title>
        <authorList>
            <person name="Parks D.H."/>
            <person name="Chuvochina M."/>
            <person name="Waite D.W."/>
            <person name="Rinke C."/>
            <person name="Skarshewski A."/>
            <person name="Chaumeil P.A."/>
            <person name="Hugenholtz P."/>
        </authorList>
    </citation>
    <scope>NUCLEOTIDE SEQUENCE [LARGE SCALE GENOMIC DNA]</scope>
    <source>
        <strain evidence="9">UBA8781</strain>
    </source>
</reference>
<dbReference type="InterPro" id="IPR026392">
    <property type="entry name" value="Exo/Archaeosortase_dom"/>
</dbReference>
<evidence type="ECO:0000313" key="10">
    <source>
        <dbReference type="Proteomes" id="UP000264141"/>
    </source>
</evidence>
<feature type="transmembrane region" description="Helical" evidence="8">
    <location>
        <begin position="197"/>
        <end position="219"/>
    </location>
</feature>
<gene>
    <name evidence="9" type="ORF">DEQ80_09260</name>
</gene>
<evidence type="ECO:0000256" key="4">
    <source>
        <dbReference type="ARBA" id="ARBA00022692"/>
    </source>
</evidence>
<evidence type="ECO:0000256" key="8">
    <source>
        <dbReference type="SAM" id="Phobius"/>
    </source>
</evidence>
<comment type="subcellular location">
    <subcellularLocation>
        <location evidence="1">Cell membrane</location>
        <topology evidence="1">Multi-pass membrane protein</topology>
    </subcellularLocation>
</comment>
<feature type="transmembrane region" description="Helical" evidence="8">
    <location>
        <begin position="140"/>
        <end position="157"/>
    </location>
</feature>
<dbReference type="GO" id="GO:0006508">
    <property type="term" value="P:proteolysis"/>
    <property type="evidence" value="ECO:0007669"/>
    <property type="project" value="UniProtKB-KW"/>
</dbReference>